<dbReference type="SUPFAM" id="SSF50156">
    <property type="entry name" value="PDZ domain-like"/>
    <property type="match status" value="1"/>
</dbReference>
<evidence type="ECO:0000313" key="2">
    <source>
        <dbReference type="EMBL" id="KAJ7371827.1"/>
    </source>
</evidence>
<feature type="region of interest" description="Disordered" evidence="1">
    <location>
        <begin position="71"/>
        <end position="99"/>
    </location>
</feature>
<feature type="compositionally biased region" description="Low complexity" evidence="1">
    <location>
        <begin position="79"/>
        <end position="97"/>
    </location>
</feature>
<evidence type="ECO:0000313" key="3">
    <source>
        <dbReference type="Proteomes" id="UP001163046"/>
    </source>
</evidence>
<organism evidence="2 3">
    <name type="scientific">Desmophyllum pertusum</name>
    <dbReference type="NCBI Taxonomy" id="174260"/>
    <lineage>
        <taxon>Eukaryota</taxon>
        <taxon>Metazoa</taxon>
        <taxon>Cnidaria</taxon>
        <taxon>Anthozoa</taxon>
        <taxon>Hexacorallia</taxon>
        <taxon>Scleractinia</taxon>
        <taxon>Caryophylliina</taxon>
        <taxon>Caryophylliidae</taxon>
        <taxon>Desmophyllum</taxon>
    </lineage>
</organism>
<dbReference type="AlphaFoldDB" id="A0A9W9YYM9"/>
<dbReference type="EMBL" id="MU826842">
    <property type="protein sequence ID" value="KAJ7371827.1"/>
    <property type="molecule type" value="Genomic_DNA"/>
</dbReference>
<dbReference type="InterPro" id="IPR036034">
    <property type="entry name" value="PDZ_sf"/>
</dbReference>
<dbReference type="Gene3D" id="2.30.42.10">
    <property type="match status" value="1"/>
</dbReference>
<gene>
    <name evidence="2" type="ORF">OS493_023168</name>
</gene>
<keyword evidence="3" id="KW-1185">Reference proteome</keyword>
<protein>
    <submittedName>
        <fullName evidence="2">Uncharacterized protein</fullName>
    </submittedName>
</protein>
<accession>A0A9W9YYM9</accession>
<dbReference type="OrthoDB" id="5984416at2759"/>
<dbReference type="Proteomes" id="UP001163046">
    <property type="component" value="Unassembled WGS sequence"/>
</dbReference>
<reference evidence="2" key="1">
    <citation type="submission" date="2023-01" db="EMBL/GenBank/DDBJ databases">
        <title>Genome assembly of the deep-sea coral Lophelia pertusa.</title>
        <authorList>
            <person name="Herrera S."/>
            <person name="Cordes E."/>
        </authorList>
    </citation>
    <scope>NUCLEOTIDE SEQUENCE</scope>
    <source>
        <strain evidence="2">USNM1676648</strain>
        <tissue evidence="2">Polyp</tissue>
    </source>
</reference>
<proteinExistence type="predicted"/>
<comment type="caution">
    <text evidence="2">The sequence shown here is derived from an EMBL/GenBank/DDBJ whole genome shotgun (WGS) entry which is preliminary data.</text>
</comment>
<evidence type="ECO:0000256" key="1">
    <source>
        <dbReference type="SAM" id="MobiDB-lite"/>
    </source>
</evidence>
<name>A0A9W9YYM9_9CNID</name>
<sequence length="177" mass="18554">MDALEKETYFLEVNGCSQLGVSNDKAMSILRNAAQSNNAKLLVSRDGQARQEFTDLMVALNGGSSASGLPNGSSAAGLMRSGSFGSSRTSTPSPTMGKRSWVMTAGRMSPLAGGRHGSPVLSPTTSLDRPSASLQRMYSMDLPTLSVGPTVVQHTPGKTVTSFLTICLIYCTQTSLS</sequence>